<comment type="caution">
    <text evidence="2">The sequence shown here is derived from an EMBL/GenBank/DDBJ whole genome shotgun (WGS) entry which is preliminary data.</text>
</comment>
<dbReference type="EMBL" id="CAXKWB010002533">
    <property type="protein sequence ID" value="CAL4067126.1"/>
    <property type="molecule type" value="Genomic_DNA"/>
</dbReference>
<evidence type="ECO:0000313" key="2">
    <source>
        <dbReference type="EMBL" id="CAL4067126.1"/>
    </source>
</evidence>
<proteinExistence type="predicted"/>
<reference evidence="2 3" key="1">
    <citation type="submission" date="2024-05" db="EMBL/GenBank/DDBJ databases">
        <authorList>
            <person name="Wallberg A."/>
        </authorList>
    </citation>
    <scope>NUCLEOTIDE SEQUENCE [LARGE SCALE GENOMIC DNA]</scope>
</reference>
<accession>A0AAV2PZC7</accession>
<organism evidence="2 3">
    <name type="scientific">Meganyctiphanes norvegica</name>
    <name type="common">Northern krill</name>
    <name type="synonym">Thysanopoda norvegica</name>
    <dbReference type="NCBI Taxonomy" id="48144"/>
    <lineage>
        <taxon>Eukaryota</taxon>
        <taxon>Metazoa</taxon>
        <taxon>Ecdysozoa</taxon>
        <taxon>Arthropoda</taxon>
        <taxon>Crustacea</taxon>
        <taxon>Multicrustacea</taxon>
        <taxon>Malacostraca</taxon>
        <taxon>Eumalacostraca</taxon>
        <taxon>Eucarida</taxon>
        <taxon>Euphausiacea</taxon>
        <taxon>Euphausiidae</taxon>
        <taxon>Meganyctiphanes</taxon>
    </lineage>
</organism>
<keyword evidence="3" id="KW-1185">Reference proteome</keyword>
<keyword evidence="1" id="KW-0175">Coiled coil</keyword>
<evidence type="ECO:0000313" key="3">
    <source>
        <dbReference type="Proteomes" id="UP001497623"/>
    </source>
</evidence>
<dbReference type="Proteomes" id="UP001497623">
    <property type="component" value="Unassembled WGS sequence"/>
</dbReference>
<gene>
    <name evidence="2" type="ORF">MNOR_LOCUS6212</name>
</gene>
<name>A0AAV2PZC7_MEGNR</name>
<dbReference type="AlphaFoldDB" id="A0AAV2PZC7"/>
<sequence>MCGDISVTREDVVYTDTHVRQPKFTKGLPDKMDIVSGVGTEVIQMTADAKESVDHKKSLSLQKDVQEMNPIQQNKVREDVLDMNREKHRVHVETEALRKENELLRKDKKKIEHQMRVLDLQNVKEKSPYKCLTGVVLRPNTDKIEERIKIIKNSLIKYKELLESPDLEDWNYGDNEDLQTQDNNRWSQKHLFTEVDLEDWNFGNNEDLQQQQHLVLSEWDGEDSGEPWVS</sequence>
<evidence type="ECO:0000256" key="1">
    <source>
        <dbReference type="SAM" id="Coils"/>
    </source>
</evidence>
<feature type="coiled-coil region" evidence="1">
    <location>
        <begin position="94"/>
        <end position="121"/>
    </location>
</feature>
<protein>
    <submittedName>
        <fullName evidence="2">Uncharacterized protein</fullName>
    </submittedName>
</protein>